<keyword evidence="4" id="KW-1185">Reference proteome</keyword>
<feature type="transmembrane region" description="Helical" evidence="2">
    <location>
        <begin position="127"/>
        <end position="147"/>
    </location>
</feature>
<gene>
    <name evidence="3" type="ORF">CINCED_3A001003</name>
</gene>
<protein>
    <submittedName>
        <fullName evidence="3">Uncharacterized protein</fullName>
    </submittedName>
</protein>
<dbReference type="PANTHER" id="PTHR31102:SF1">
    <property type="entry name" value="CATION_H+ EXCHANGER DOMAIN-CONTAINING PROTEIN"/>
    <property type="match status" value="1"/>
</dbReference>
<evidence type="ECO:0000313" key="4">
    <source>
        <dbReference type="Proteomes" id="UP000325440"/>
    </source>
</evidence>
<feature type="transmembrane region" description="Helical" evidence="2">
    <location>
        <begin position="383"/>
        <end position="402"/>
    </location>
</feature>
<feature type="transmembrane region" description="Helical" evidence="2">
    <location>
        <begin position="408"/>
        <end position="427"/>
    </location>
</feature>
<keyword evidence="2" id="KW-0812">Transmembrane</keyword>
<feature type="transmembrane region" description="Helical" evidence="2">
    <location>
        <begin position="573"/>
        <end position="594"/>
    </location>
</feature>
<dbReference type="PANTHER" id="PTHR31102">
    <property type="match status" value="1"/>
</dbReference>
<feature type="transmembrane region" description="Helical" evidence="2">
    <location>
        <begin position="290"/>
        <end position="312"/>
    </location>
</feature>
<feature type="transmembrane region" description="Helical" evidence="2">
    <location>
        <begin position="192"/>
        <end position="215"/>
    </location>
</feature>
<dbReference type="Proteomes" id="UP000325440">
    <property type="component" value="Unassembled WGS sequence"/>
</dbReference>
<accession>A0A5E4NCT6</accession>
<evidence type="ECO:0000256" key="2">
    <source>
        <dbReference type="SAM" id="Phobius"/>
    </source>
</evidence>
<organism evidence="3 4">
    <name type="scientific">Cinara cedri</name>
    <dbReference type="NCBI Taxonomy" id="506608"/>
    <lineage>
        <taxon>Eukaryota</taxon>
        <taxon>Metazoa</taxon>
        <taxon>Ecdysozoa</taxon>
        <taxon>Arthropoda</taxon>
        <taxon>Hexapoda</taxon>
        <taxon>Insecta</taxon>
        <taxon>Pterygota</taxon>
        <taxon>Neoptera</taxon>
        <taxon>Paraneoptera</taxon>
        <taxon>Hemiptera</taxon>
        <taxon>Sternorrhyncha</taxon>
        <taxon>Aphidomorpha</taxon>
        <taxon>Aphidoidea</taxon>
        <taxon>Aphididae</taxon>
        <taxon>Lachninae</taxon>
        <taxon>Cinara</taxon>
    </lineage>
</organism>
<evidence type="ECO:0000313" key="3">
    <source>
        <dbReference type="EMBL" id="VVC42675.1"/>
    </source>
</evidence>
<feature type="transmembrane region" description="Helical" evidence="2">
    <location>
        <begin position="532"/>
        <end position="553"/>
    </location>
</feature>
<feature type="transmembrane region" description="Helical" evidence="2">
    <location>
        <begin position="505"/>
        <end position="525"/>
    </location>
</feature>
<sequence length="610" mass="70419">MTDSKYESKNCKESTGTICAPMENNIIKSPLDKPVFDTKNKHKGLRSDDIIECDIVKNSERVDKYPRAVELYLNDSILFMLNWHKQLLILKNTVAETMAGIVLMSITWWLIYLFIKLLPNYSTDYSKYTIILAAIDYIYFIILYVISTAVGRVIKLTNYLPPLMGIILASCLYSICLNDIYNKSANKRWPEFTYFVFIICEVTTFTIMTSGVFEIQYLELQRIRGALTRLILLPLTVESLILLWALKSDNFNIDIIIIDHLPYGGHVTLLPNLFRLQRKVLSEENDTISLLIAALNLMEVVTCIMDGLLIYLAQIESNKKNFYGINDVKFEIFFVFIKDVMIEIIFGILYGFLMIFVPNTIWKNTYIRREKELNENHEAKNRQISVIRFILFLIEGFLIGLYKCSSDFPITWSLGCAVTALVACFGWKRRSRREIIKNESISNSVNHDIIYDQISSLTKVFEYIFTLLIPIIFGLFGWYYGYLFMHFVLADHFTGRILSVTLRNLFIAFSIRIIATTCSVLGAGFNVKEIVFINIAWLINSNMMLYFAIAMCFEMQTPANEVTQLYNLLYETMIGTVISMFVKVILGTYVIPWLGVKLLKKSNGGNLERK</sequence>
<feature type="transmembrane region" description="Helical" evidence="2">
    <location>
        <begin position="332"/>
        <end position="362"/>
    </location>
</feature>
<feature type="transmembrane region" description="Helical" evidence="2">
    <location>
        <begin position="159"/>
        <end position="180"/>
    </location>
</feature>
<name>A0A5E4NCT6_9HEMI</name>
<dbReference type="InterPro" id="IPR051843">
    <property type="entry name" value="CPA1_transporter"/>
</dbReference>
<dbReference type="AlphaFoldDB" id="A0A5E4NCT6"/>
<reference evidence="3 4" key="1">
    <citation type="submission" date="2019-08" db="EMBL/GenBank/DDBJ databases">
        <authorList>
            <person name="Alioto T."/>
            <person name="Alioto T."/>
            <person name="Gomez Garrido J."/>
        </authorList>
    </citation>
    <scope>NUCLEOTIDE SEQUENCE [LARGE SCALE GENOMIC DNA]</scope>
</reference>
<feature type="transmembrane region" description="Helical" evidence="2">
    <location>
        <begin position="463"/>
        <end position="485"/>
    </location>
</feature>
<feature type="transmembrane region" description="Helical" evidence="2">
    <location>
        <begin position="227"/>
        <end position="245"/>
    </location>
</feature>
<dbReference type="GO" id="GO:0098662">
    <property type="term" value="P:inorganic cation transmembrane transport"/>
    <property type="evidence" value="ECO:0007669"/>
    <property type="project" value="TreeGrafter"/>
</dbReference>
<keyword evidence="2" id="KW-1133">Transmembrane helix</keyword>
<feature type="transmembrane region" description="Helical" evidence="2">
    <location>
        <begin position="251"/>
        <end position="270"/>
    </location>
</feature>
<feature type="transmembrane region" description="Helical" evidence="2">
    <location>
        <begin position="94"/>
        <end position="115"/>
    </location>
</feature>
<proteinExistence type="inferred from homology"/>
<dbReference type="EMBL" id="CABPRJ010001975">
    <property type="protein sequence ID" value="VVC42675.1"/>
    <property type="molecule type" value="Genomic_DNA"/>
</dbReference>
<comment type="similarity">
    <text evidence="1">Belongs to the monovalent cation:proton antiporter 1 (CPA1) transporter (TC 2.A.36) family.</text>
</comment>
<evidence type="ECO:0000256" key="1">
    <source>
        <dbReference type="ARBA" id="ARBA00007367"/>
    </source>
</evidence>
<keyword evidence="2" id="KW-0472">Membrane</keyword>